<dbReference type="STRING" id="2756.BFR44_07560"/>
<dbReference type="Pfam" id="PF02734">
    <property type="entry name" value="Dak2"/>
    <property type="match status" value="1"/>
</dbReference>
<reference evidence="10 12" key="1">
    <citation type="submission" date="2017-09" db="EMBL/GenBank/DDBJ databases">
        <title>Complete Genome Sequences of Two Strains of the Meat Spoilage Bacterium Brochothrix thermosphacta Isolated from Ground Chicken.</title>
        <authorList>
            <person name="Paoli G.C."/>
            <person name="Wijey C."/>
            <person name="Chen C.-Y."/>
            <person name="Nguyen L."/>
            <person name="Yan X."/>
            <person name="Irwin P.L."/>
        </authorList>
    </citation>
    <scope>NUCLEOTIDE SEQUENCE [LARGE SCALE GENOMIC DNA]</scope>
    <source>
        <strain evidence="10 12">BI</strain>
    </source>
</reference>
<dbReference type="GO" id="GO:0004371">
    <property type="term" value="F:glycerone kinase activity"/>
    <property type="evidence" value="ECO:0007669"/>
    <property type="project" value="InterPro"/>
</dbReference>
<dbReference type="InterPro" id="IPR050861">
    <property type="entry name" value="Dihydroxyacetone_Kinase"/>
</dbReference>
<dbReference type="KEGG" id="bths:CNY62_04310"/>
<keyword evidence="6" id="KW-0319">Glycerol metabolism</keyword>
<proteinExistence type="predicted"/>
<evidence type="ECO:0000313" key="10">
    <source>
        <dbReference type="EMBL" id="ATF25676.1"/>
    </source>
</evidence>
<dbReference type="AlphaFoldDB" id="A0A1D2KTQ8"/>
<keyword evidence="4 11" id="KW-0808">Transferase</keyword>
<reference evidence="11" key="3">
    <citation type="submission" date="2018-04" db="EMBL/GenBank/DDBJ databases">
        <authorList>
            <person name="Go L.Y."/>
            <person name="Mitchell J.A."/>
        </authorList>
    </citation>
    <scope>NUCLEOTIDE SEQUENCE</scope>
    <source>
        <strain evidence="11">BSAS1 3</strain>
    </source>
</reference>
<evidence type="ECO:0000256" key="5">
    <source>
        <dbReference type="ARBA" id="ARBA00022777"/>
    </source>
</evidence>
<protein>
    <recommendedName>
        <fullName evidence="3">phosphoenolpyruvate--glycerone phosphotransferase</fullName>
        <ecNumber evidence="3">2.7.1.121</ecNumber>
    </recommendedName>
</protein>
<dbReference type="PROSITE" id="PS51480">
    <property type="entry name" value="DHAL"/>
    <property type="match status" value="1"/>
</dbReference>
<gene>
    <name evidence="10" type="primary">dhaL</name>
    <name evidence="11" type="ORF">BTBSAS_40085</name>
    <name evidence="10" type="ORF">CNY62_04310</name>
</gene>
<dbReference type="FunFam" id="1.25.40.340:FF:000002">
    <property type="entry name" value="Dihydroxyacetone kinase, L subunit"/>
    <property type="match status" value="1"/>
</dbReference>
<comment type="pathway">
    <text evidence="2">Polyol metabolism; glycerol degradation.</text>
</comment>
<dbReference type="OrthoDB" id="9800291at2"/>
<organism evidence="10 12">
    <name type="scientific">Brochothrix thermosphacta</name>
    <name type="common">Microbacterium thermosphactum</name>
    <dbReference type="NCBI Taxonomy" id="2756"/>
    <lineage>
        <taxon>Bacteria</taxon>
        <taxon>Bacillati</taxon>
        <taxon>Bacillota</taxon>
        <taxon>Bacilli</taxon>
        <taxon>Bacillales</taxon>
        <taxon>Listeriaceae</taxon>
        <taxon>Brochothrix</taxon>
    </lineage>
</organism>
<feature type="domain" description="DhaL" evidence="9">
    <location>
        <begin position="5"/>
        <end position="192"/>
    </location>
</feature>
<dbReference type="InterPro" id="IPR036117">
    <property type="entry name" value="DhaL_dom_sf"/>
</dbReference>
<dbReference type="PANTHER" id="PTHR28629:SF4">
    <property type="entry name" value="TRIOKINASE_FMN CYCLASE"/>
    <property type="match status" value="1"/>
</dbReference>
<evidence type="ECO:0000256" key="1">
    <source>
        <dbReference type="ARBA" id="ARBA00001113"/>
    </source>
</evidence>
<evidence type="ECO:0000256" key="6">
    <source>
        <dbReference type="ARBA" id="ARBA00022798"/>
    </source>
</evidence>
<dbReference type="GO" id="GO:0047324">
    <property type="term" value="F:phosphoenolpyruvate-glycerone phosphotransferase activity"/>
    <property type="evidence" value="ECO:0007669"/>
    <property type="project" value="UniProtKB-EC"/>
</dbReference>
<dbReference type="EC" id="2.7.1.121" evidence="3"/>
<dbReference type="PANTHER" id="PTHR28629">
    <property type="entry name" value="TRIOKINASE/FMN CYCLASE"/>
    <property type="match status" value="1"/>
</dbReference>
<keyword evidence="12" id="KW-1185">Reference proteome</keyword>
<evidence type="ECO:0000256" key="7">
    <source>
        <dbReference type="ARBA" id="ARBA00046577"/>
    </source>
</evidence>
<comment type="subunit">
    <text evidence="7">Homodimer. The dihydroxyacetone kinase complex is composed of a homodimer of DhaM, a homodimer of DhaK and the subunit DhaL.</text>
</comment>
<evidence type="ECO:0000259" key="9">
    <source>
        <dbReference type="PROSITE" id="PS51480"/>
    </source>
</evidence>
<evidence type="ECO:0000256" key="3">
    <source>
        <dbReference type="ARBA" id="ARBA00012095"/>
    </source>
</evidence>
<name>A0A1D2KTQ8_BROTH</name>
<sequence length="198" mass="21127">MLTNDKLIDWLTLFADELIANKAYLSDLDSPIGDGDHGVNMARGATFLKEAFSEKQPQNISETLKLTGMTLLSKVGGASGPLYGSAFIEMSKVTEEKLNSEALITNLKNGMAAVGKRGKSTVGEKTMLDVWDPVIKSLEKNELSSEAITTFVDKTKDILATKGRAAFLGDRSIGHIDPGAASSGLLFSTMLKAGVLND</sequence>
<accession>A0A1D2KTQ8</accession>
<dbReference type="GO" id="GO:0019563">
    <property type="term" value="P:glycerol catabolic process"/>
    <property type="evidence" value="ECO:0007669"/>
    <property type="project" value="TreeGrafter"/>
</dbReference>
<dbReference type="Proteomes" id="UP000243591">
    <property type="component" value="Chromosome"/>
</dbReference>
<evidence type="ECO:0000313" key="11">
    <source>
        <dbReference type="EMBL" id="SPP29062.1"/>
    </source>
</evidence>
<dbReference type="EMBL" id="OUNC01000034">
    <property type="protein sequence ID" value="SPP29062.1"/>
    <property type="molecule type" value="Genomic_DNA"/>
</dbReference>
<dbReference type="SMART" id="SM01120">
    <property type="entry name" value="Dak2"/>
    <property type="match status" value="1"/>
</dbReference>
<evidence type="ECO:0000256" key="4">
    <source>
        <dbReference type="ARBA" id="ARBA00022679"/>
    </source>
</evidence>
<dbReference type="Gene3D" id="1.25.40.340">
    <property type="match status" value="1"/>
</dbReference>
<comment type="catalytic activity">
    <reaction evidence="1">
        <text>dihydroxyacetone + phosphoenolpyruvate = dihydroxyacetone phosphate + pyruvate</text>
        <dbReference type="Rhea" id="RHEA:18381"/>
        <dbReference type="ChEBI" id="CHEBI:15361"/>
        <dbReference type="ChEBI" id="CHEBI:16016"/>
        <dbReference type="ChEBI" id="CHEBI:57642"/>
        <dbReference type="ChEBI" id="CHEBI:58702"/>
        <dbReference type="EC" id="2.7.1.121"/>
    </reaction>
</comment>
<dbReference type="EMBL" id="CP023483">
    <property type="protein sequence ID" value="ATF25676.1"/>
    <property type="molecule type" value="Genomic_DNA"/>
</dbReference>
<dbReference type="SUPFAM" id="SSF101473">
    <property type="entry name" value="DhaL-like"/>
    <property type="match status" value="1"/>
</dbReference>
<dbReference type="RefSeq" id="WP_069125402.1">
    <property type="nucleotide sequence ID" value="NZ_CBCPKC010000005.1"/>
</dbReference>
<dbReference type="NCBIfam" id="TIGR02365">
    <property type="entry name" value="dha_L_ycgS"/>
    <property type="match status" value="1"/>
</dbReference>
<dbReference type="InterPro" id="IPR004007">
    <property type="entry name" value="DhaL_dom"/>
</dbReference>
<evidence type="ECO:0000256" key="8">
    <source>
        <dbReference type="ARBA" id="ARBA00055771"/>
    </source>
</evidence>
<dbReference type="InterPro" id="IPR012737">
    <property type="entry name" value="DhaK_L_YcgS"/>
</dbReference>
<evidence type="ECO:0000313" key="13">
    <source>
        <dbReference type="Proteomes" id="UP000270190"/>
    </source>
</evidence>
<evidence type="ECO:0000313" key="12">
    <source>
        <dbReference type="Proteomes" id="UP000243591"/>
    </source>
</evidence>
<dbReference type="Proteomes" id="UP000270190">
    <property type="component" value="Unassembled WGS sequence"/>
</dbReference>
<reference evidence="13" key="2">
    <citation type="submission" date="2018-04" db="EMBL/GenBank/DDBJ databases">
        <authorList>
            <person name="Illikoud N."/>
        </authorList>
    </citation>
    <scope>NUCLEOTIDE SEQUENCE [LARGE SCALE GENOMIC DNA]</scope>
</reference>
<keyword evidence="5 10" id="KW-0418">Kinase</keyword>
<evidence type="ECO:0000256" key="2">
    <source>
        <dbReference type="ARBA" id="ARBA00004745"/>
    </source>
</evidence>
<comment type="function">
    <text evidence="8">ADP-binding subunit of the dihydroxyacetone kinase, which is responsible for the phosphoenolpyruvate (PEP)-dependent phosphorylation of dihydroxyacetone. DhaL-ADP is converted to DhaL-ATP via a phosphoryl group transfer from DhaM and transmits it to dihydroxyacetone binds to DhaK.</text>
</comment>
<dbReference type="GO" id="GO:0005829">
    <property type="term" value="C:cytosol"/>
    <property type="evidence" value="ECO:0007669"/>
    <property type="project" value="TreeGrafter"/>
</dbReference>